<evidence type="ECO:0000313" key="2">
    <source>
        <dbReference type="EMBL" id="KAK8053303.1"/>
    </source>
</evidence>
<dbReference type="Proteomes" id="UP001446871">
    <property type="component" value="Unassembled WGS sequence"/>
</dbReference>
<keyword evidence="3" id="KW-1185">Reference proteome</keyword>
<evidence type="ECO:0000256" key="1">
    <source>
        <dbReference type="SAM" id="MobiDB-lite"/>
    </source>
</evidence>
<accession>A0ABR1U399</accession>
<sequence>MGGTHSTNGQIFSTSCPYKPPDGSFTLDCGHAFYHVPLGVTGQDKSWHSCIYAKFHPSKKHLEAKRNMGANPTTILTELKSGSPTWLINAVINWGNAAVATALQNELNKHWMKKSGTKSNRNIISSNLLGVNQSIQVQGDLSDNPSTLRQSLISSAAEYLSSYHAGPDKDTDKPKRPSDGTDPKYDGLPDGNMPSQKSSATGTPVPRSSMPHLVPEVNVTMSQLVYVPDTPKKV</sequence>
<feature type="compositionally biased region" description="Polar residues" evidence="1">
    <location>
        <begin position="193"/>
        <end position="202"/>
    </location>
</feature>
<feature type="region of interest" description="Disordered" evidence="1">
    <location>
        <begin position="163"/>
        <end position="213"/>
    </location>
</feature>
<protein>
    <submittedName>
        <fullName evidence="2">Uncharacterized protein</fullName>
    </submittedName>
</protein>
<reference evidence="2 3" key="1">
    <citation type="submission" date="2023-01" db="EMBL/GenBank/DDBJ databases">
        <title>Analysis of 21 Apiospora genomes using comparative genomics revels a genus with tremendous synthesis potential of carbohydrate active enzymes and secondary metabolites.</title>
        <authorList>
            <person name="Sorensen T."/>
        </authorList>
    </citation>
    <scope>NUCLEOTIDE SEQUENCE [LARGE SCALE GENOMIC DNA]</scope>
    <source>
        <strain evidence="2 3">CBS 83171</strain>
    </source>
</reference>
<name>A0ABR1U399_9PEZI</name>
<feature type="compositionally biased region" description="Basic and acidic residues" evidence="1">
    <location>
        <begin position="166"/>
        <end position="187"/>
    </location>
</feature>
<comment type="caution">
    <text evidence="2">The sequence shown here is derived from an EMBL/GenBank/DDBJ whole genome shotgun (WGS) entry which is preliminary data.</text>
</comment>
<evidence type="ECO:0000313" key="3">
    <source>
        <dbReference type="Proteomes" id="UP001446871"/>
    </source>
</evidence>
<dbReference type="EMBL" id="JAQQWM010000008">
    <property type="protein sequence ID" value="KAK8053303.1"/>
    <property type="molecule type" value="Genomic_DNA"/>
</dbReference>
<gene>
    <name evidence="2" type="ORF">PG996_012604</name>
</gene>
<organism evidence="2 3">
    <name type="scientific">Apiospora saccharicola</name>
    <dbReference type="NCBI Taxonomy" id="335842"/>
    <lineage>
        <taxon>Eukaryota</taxon>
        <taxon>Fungi</taxon>
        <taxon>Dikarya</taxon>
        <taxon>Ascomycota</taxon>
        <taxon>Pezizomycotina</taxon>
        <taxon>Sordariomycetes</taxon>
        <taxon>Xylariomycetidae</taxon>
        <taxon>Amphisphaeriales</taxon>
        <taxon>Apiosporaceae</taxon>
        <taxon>Apiospora</taxon>
    </lineage>
</organism>
<proteinExistence type="predicted"/>